<dbReference type="GO" id="GO:0004418">
    <property type="term" value="F:hydroxymethylbilane synthase activity"/>
    <property type="evidence" value="ECO:0007669"/>
    <property type="project" value="UniProtKB-UniRule"/>
</dbReference>
<dbReference type="PANTHER" id="PTHR11557:SF0">
    <property type="entry name" value="PORPHOBILINOGEN DEAMINASE"/>
    <property type="match status" value="1"/>
</dbReference>
<organism evidence="7 8">
    <name type="scientific">Candidatus Acidianus copahuensis</name>
    <dbReference type="NCBI Taxonomy" id="1160895"/>
    <lineage>
        <taxon>Archaea</taxon>
        <taxon>Thermoproteota</taxon>
        <taxon>Thermoprotei</taxon>
        <taxon>Sulfolobales</taxon>
        <taxon>Sulfolobaceae</taxon>
        <taxon>Acidianus</taxon>
    </lineage>
</organism>
<dbReference type="InterPro" id="IPR022417">
    <property type="entry name" value="Porphobilin_deaminase_N"/>
</dbReference>
<keyword evidence="3" id="KW-0808">Transferase</keyword>
<dbReference type="GO" id="GO:0006783">
    <property type="term" value="P:heme biosynthetic process"/>
    <property type="evidence" value="ECO:0007669"/>
    <property type="project" value="TreeGrafter"/>
</dbReference>
<comment type="similarity">
    <text evidence="2">Belongs to the HMBS family.</text>
</comment>
<keyword evidence="8" id="KW-1185">Reference proteome</keyword>
<dbReference type="EMBL" id="JFZT01000047">
    <property type="protein sequence ID" value="EZQ03801.1"/>
    <property type="molecule type" value="Genomic_DNA"/>
</dbReference>
<dbReference type="Gene3D" id="3.40.190.10">
    <property type="entry name" value="Periplasmic binding protein-like II"/>
    <property type="match status" value="2"/>
</dbReference>
<dbReference type="FunFam" id="3.40.190.10:FF:000005">
    <property type="entry name" value="Porphobilinogen deaminase"/>
    <property type="match status" value="1"/>
</dbReference>
<dbReference type="NCBIfam" id="TIGR00212">
    <property type="entry name" value="hemC"/>
    <property type="match status" value="1"/>
</dbReference>
<protein>
    <recommendedName>
        <fullName evidence="5">Hydroxymethylbilane synthase</fullName>
        <ecNumber evidence="5">2.5.1.61</ecNumber>
    </recommendedName>
</protein>
<evidence type="ECO:0000256" key="4">
    <source>
        <dbReference type="ARBA" id="ARBA00023244"/>
    </source>
</evidence>
<dbReference type="PIRSF" id="PIRSF001438">
    <property type="entry name" value="4pyrrol_synth_OHMeBilane_synth"/>
    <property type="match status" value="1"/>
</dbReference>
<evidence type="ECO:0000256" key="3">
    <source>
        <dbReference type="ARBA" id="ARBA00022679"/>
    </source>
</evidence>
<dbReference type="InterPro" id="IPR036803">
    <property type="entry name" value="Porphobilinogen_deaminase_C_sf"/>
</dbReference>
<dbReference type="SUPFAM" id="SSF53850">
    <property type="entry name" value="Periplasmic binding protein-like II"/>
    <property type="match status" value="1"/>
</dbReference>
<evidence type="ECO:0000313" key="8">
    <source>
        <dbReference type="Proteomes" id="UP000024332"/>
    </source>
</evidence>
<dbReference type="InterPro" id="IPR022419">
    <property type="entry name" value="Porphobilin_deaminase_cofac_BS"/>
</dbReference>
<accession>A0A031LM92</accession>
<name>A0A031LM92_9CREN</name>
<dbReference type="EC" id="2.5.1.61" evidence="5"/>
<keyword evidence="4" id="KW-0627">Porphyrin biosynthesis</keyword>
<gene>
    <name evidence="7" type="ORF">CM19_08740</name>
</gene>
<dbReference type="Pfam" id="PF01379">
    <property type="entry name" value="Porphobil_deam"/>
    <property type="match status" value="1"/>
</dbReference>
<evidence type="ECO:0000313" key="7">
    <source>
        <dbReference type="EMBL" id="EZQ03801.1"/>
    </source>
</evidence>
<dbReference type="STRING" id="1160895.CM19_08740"/>
<dbReference type="Proteomes" id="UP000024332">
    <property type="component" value="Unassembled WGS sequence"/>
</dbReference>
<sequence>MKIRIATRGSKLSLIQTQKVEKFLLKKGFDVEVIKVTTKADLFLNEPLQKLGKGVFEKEVNRLVMEGNADIAVHSMKDLTSQLDPGLEVIATLKRDSPYDALVADSELFKLEKGSIIGTSSLRRKNIISFFRSDINVADIRGNIDTRLSKVKTSQYAGIIIAHASLQRLNIETKYFVFSPYDFTPEVNQGIIAIVSRKDNIEMKKVLSEIDDKETHSIAEAERTASNIIGGGCNSPFGIFFEFYDKEFHGIATFSDSKKKITVETWSRENEKISGEKLGKTLLRQMKNEGIIL</sequence>
<dbReference type="PROSITE" id="PS00533">
    <property type="entry name" value="PORPHOBILINOGEN_DEAM"/>
    <property type="match status" value="1"/>
</dbReference>
<dbReference type="PRINTS" id="PR00151">
    <property type="entry name" value="PORPHBDMNASE"/>
</dbReference>
<comment type="caution">
    <text evidence="7">The sequence shown here is derived from an EMBL/GenBank/DDBJ whole genome shotgun (WGS) entry which is preliminary data.</text>
</comment>
<dbReference type="AlphaFoldDB" id="A0A031LM92"/>
<dbReference type="InterPro" id="IPR000860">
    <property type="entry name" value="HemC"/>
</dbReference>
<dbReference type="GO" id="GO:0005737">
    <property type="term" value="C:cytoplasm"/>
    <property type="evidence" value="ECO:0007669"/>
    <property type="project" value="UniProtKB-UniRule"/>
</dbReference>
<dbReference type="OrthoDB" id="8042at2157"/>
<dbReference type="SUPFAM" id="SSF54782">
    <property type="entry name" value="Porphobilinogen deaminase (hydroxymethylbilane synthase), C-terminal domain"/>
    <property type="match status" value="1"/>
</dbReference>
<evidence type="ECO:0000259" key="6">
    <source>
        <dbReference type="Pfam" id="PF01379"/>
    </source>
</evidence>
<reference evidence="7 8" key="1">
    <citation type="submission" date="2014-03" db="EMBL/GenBank/DDBJ databases">
        <title>Draft genome sequence of the novel thermoacidophilic archaea Acidianus copahuensis ALE1 strain, isolated from Copahue volcanic area in Neuquen Argentina.</title>
        <authorList>
            <person name="Urbieta M.S."/>
            <person name="Rascovan N."/>
            <person name="Castro C."/>
            <person name="Revale S."/>
            <person name="Giaveno M.A."/>
            <person name="Vazquez M.P."/>
            <person name="Donati E.R."/>
        </authorList>
    </citation>
    <scope>NUCLEOTIDE SEQUENCE [LARGE SCALE GENOMIC DNA]</scope>
    <source>
        <strain evidence="7 8">ALE1</strain>
    </source>
</reference>
<evidence type="ECO:0000256" key="2">
    <source>
        <dbReference type="ARBA" id="ARBA00005638"/>
    </source>
</evidence>
<proteinExistence type="inferred from homology"/>
<comment type="cofactor">
    <cofactor evidence="1">
        <name>dipyrromethane</name>
        <dbReference type="ChEBI" id="CHEBI:60342"/>
    </cofactor>
</comment>
<evidence type="ECO:0000256" key="5">
    <source>
        <dbReference type="NCBIfam" id="TIGR00212"/>
    </source>
</evidence>
<dbReference type="Gene3D" id="3.30.160.40">
    <property type="entry name" value="Porphobilinogen deaminase, C-terminal domain"/>
    <property type="match status" value="1"/>
</dbReference>
<dbReference type="RefSeq" id="WP_048099984.1">
    <property type="nucleotide sequence ID" value="NZ_JFZT01000047.1"/>
</dbReference>
<feature type="domain" description="Porphobilinogen deaminase N-terminal" evidence="6">
    <location>
        <begin position="3"/>
        <end position="204"/>
    </location>
</feature>
<dbReference type="PANTHER" id="PTHR11557">
    <property type="entry name" value="PORPHOBILINOGEN DEAMINASE"/>
    <property type="match status" value="1"/>
</dbReference>
<evidence type="ECO:0000256" key="1">
    <source>
        <dbReference type="ARBA" id="ARBA00001916"/>
    </source>
</evidence>